<protein>
    <submittedName>
        <fullName evidence="1">Uncharacterized protein</fullName>
    </submittedName>
</protein>
<organism evidence="1 2">
    <name type="scientific">Dallia pectoralis</name>
    <name type="common">Alaska blackfish</name>
    <dbReference type="NCBI Taxonomy" id="75939"/>
    <lineage>
        <taxon>Eukaryota</taxon>
        <taxon>Metazoa</taxon>
        <taxon>Chordata</taxon>
        <taxon>Craniata</taxon>
        <taxon>Vertebrata</taxon>
        <taxon>Euteleostomi</taxon>
        <taxon>Actinopterygii</taxon>
        <taxon>Neopterygii</taxon>
        <taxon>Teleostei</taxon>
        <taxon>Protacanthopterygii</taxon>
        <taxon>Esociformes</taxon>
        <taxon>Umbridae</taxon>
        <taxon>Dallia</taxon>
    </lineage>
</organism>
<accession>A0ACC2H3U1</accession>
<dbReference type="Proteomes" id="UP001157502">
    <property type="component" value="Chromosome 6"/>
</dbReference>
<evidence type="ECO:0000313" key="2">
    <source>
        <dbReference type="Proteomes" id="UP001157502"/>
    </source>
</evidence>
<comment type="caution">
    <text evidence="1">The sequence shown here is derived from an EMBL/GenBank/DDBJ whole genome shotgun (WGS) entry which is preliminary data.</text>
</comment>
<proteinExistence type="predicted"/>
<keyword evidence="2" id="KW-1185">Reference proteome</keyword>
<name>A0ACC2H3U1_DALPE</name>
<sequence>MIHSLENKLKQLAVTGHISTPLQTTHNALSVPPDQKRWFLQGPATIMWSLGLPALRSLTANPPAYPSPSGPPSHRWSRHIETDNKEVDDTAERLIQ</sequence>
<dbReference type="EMBL" id="CM055733">
    <property type="protein sequence ID" value="KAJ8010592.1"/>
    <property type="molecule type" value="Genomic_DNA"/>
</dbReference>
<gene>
    <name evidence="1" type="ORF">DPEC_G00076670</name>
</gene>
<reference evidence="1" key="1">
    <citation type="submission" date="2021-05" db="EMBL/GenBank/DDBJ databases">
        <authorList>
            <person name="Pan Q."/>
            <person name="Jouanno E."/>
            <person name="Zahm M."/>
            <person name="Klopp C."/>
            <person name="Cabau C."/>
            <person name="Louis A."/>
            <person name="Berthelot C."/>
            <person name="Parey E."/>
            <person name="Roest Crollius H."/>
            <person name="Montfort J."/>
            <person name="Robinson-Rechavi M."/>
            <person name="Bouchez O."/>
            <person name="Lampietro C."/>
            <person name="Lopez Roques C."/>
            <person name="Donnadieu C."/>
            <person name="Postlethwait J."/>
            <person name="Bobe J."/>
            <person name="Dillon D."/>
            <person name="Chandos A."/>
            <person name="von Hippel F."/>
            <person name="Guiguen Y."/>
        </authorList>
    </citation>
    <scope>NUCLEOTIDE SEQUENCE</scope>
    <source>
        <strain evidence="1">YG-Jan2019</strain>
    </source>
</reference>
<evidence type="ECO:0000313" key="1">
    <source>
        <dbReference type="EMBL" id="KAJ8010592.1"/>
    </source>
</evidence>